<proteinExistence type="predicted"/>
<feature type="transmembrane region" description="Helical" evidence="2">
    <location>
        <begin position="159"/>
        <end position="177"/>
    </location>
</feature>
<feature type="region of interest" description="Disordered" evidence="1">
    <location>
        <begin position="1"/>
        <end position="22"/>
    </location>
</feature>
<gene>
    <name evidence="3" type="ORF">FY528_13725</name>
</gene>
<dbReference type="RefSeq" id="WP_149071593.1">
    <property type="nucleotide sequence ID" value="NZ_VTHL01000014.1"/>
</dbReference>
<keyword evidence="2" id="KW-1133">Transmembrane helix</keyword>
<feature type="transmembrane region" description="Helical" evidence="2">
    <location>
        <begin position="34"/>
        <end position="54"/>
    </location>
</feature>
<dbReference type="AlphaFoldDB" id="A0A5D6V009"/>
<accession>A0A5D6V009</accession>
<keyword evidence="4" id="KW-1185">Reference proteome</keyword>
<comment type="caution">
    <text evidence="3">The sequence shown here is derived from an EMBL/GenBank/DDBJ whole genome shotgun (WGS) entry which is preliminary data.</text>
</comment>
<evidence type="ECO:0000313" key="3">
    <source>
        <dbReference type="EMBL" id="TYZ08099.1"/>
    </source>
</evidence>
<evidence type="ECO:0000256" key="2">
    <source>
        <dbReference type="SAM" id="Phobius"/>
    </source>
</evidence>
<organism evidence="3 4">
    <name type="scientific">Hymenobacter lutimineralis</name>
    <dbReference type="NCBI Taxonomy" id="2606448"/>
    <lineage>
        <taxon>Bacteria</taxon>
        <taxon>Pseudomonadati</taxon>
        <taxon>Bacteroidota</taxon>
        <taxon>Cytophagia</taxon>
        <taxon>Cytophagales</taxon>
        <taxon>Hymenobacteraceae</taxon>
        <taxon>Hymenobacter</taxon>
    </lineage>
</organism>
<sequence length="194" mass="21865">MNGQPAKPAYQQRQQERRQRLAAAQKAQPKVGQALIWILVLVVGMLAGAGLLWYRSARPMADLTRLDGVLEQVAVQRASSRTEPYTLRFTLAGQPEPLEVYLGQSEELAADYRRLLHVGDSVRVYYNRESAPDRAQVYQLEKQGQVLLSYDHTRTENQVGAVAFGLLGLLPIALLLANRHVRTALKPYFRRRTA</sequence>
<protein>
    <submittedName>
        <fullName evidence="3">DUF3592 domain-containing protein</fullName>
    </submittedName>
</protein>
<reference evidence="3 4" key="1">
    <citation type="submission" date="2019-08" db="EMBL/GenBank/DDBJ databases">
        <authorList>
            <person name="Seo M.-J."/>
        </authorList>
    </citation>
    <scope>NUCLEOTIDE SEQUENCE [LARGE SCALE GENOMIC DNA]</scope>
    <source>
        <strain evidence="3 4">KIGAM108</strain>
    </source>
</reference>
<evidence type="ECO:0000256" key="1">
    <source>
        <dbReference type="SAM" id="MobiDB-lite"/>
    </source>
</evidence>
<keyword evidence="2" id="KW-0472">Membrane</keyword>
<name>A0A5D6V009_9BACT</name>
<evidence type="ECO:0000313" key="4">
    <source>
        <dbReference type="Proteomes" id="UP000322791"/>
    </source>
</evidence>
<keyword evidence="2" id="KW-0812">Transmembrane</keyword>
<dbReference type="Proteomes" id="UP000322791">
    <property type="component" value="Unassembled WGS sequence"/>
</dbReference>
<dbReference type="EMBL" id="VTHL01000014">
    <property type="protein sequence ID" value="TYZ08099.1"/>
    <property type="molecule type" value="Genomic_DNA"/>
</dbReference>